<dbReference type="AlphaFoldDB" id="A0AAD7NFG7"/>
<protein>
    <submittedName>
        <fullName evidence="1">Uncharacterized protein</fullName>
    </submittedName>
</protein>
<proteinExistence type="predicted"/>
<name>A0AAD7NFG7_9AGAR</name>
<evidence type="ECO:0000313" key="2">
    <source>
        <dbReference type="Proteomes" id="UP001215598"/>
    </source>
</evidence>
<comment type="caution">
    <text evidence="1">The sequence shown here is derived from an EMBL/GenBank/DDBJ whole genome shotgun (WGS) entry which is preliminary data.</text>
</comment>
<evidence type="ECO:0000313" key="1">
    <source>
        <dbReference type="EMBL" id="KAJ7758005.1"/>
    </source>
</evidence>
<gene>
    <name evidence="1" type="ORF">B0H16DRAFT_1689459</name>
</gene>
<reference evidence="1" key="1">
    <citation type="submission" date="2023-03" db="EMBL/GenBank/DDBJ databases">
        <title>Massive genome expansion in bonnet fungi (Mycena s.s.) driven by repeated elements and novel gene families across ecological guilds.</title>
        <authorList>
            <consortium name="Lawrence Berkeley National Laboratory"/>
            <person name="Harder C.B."/>
            <person name="Miyauchi S."/>
            <person name="Viragh M."/>
            <person name="Kuo A."/>
            <person name="Thoen E."/>
            <person name="Andreopoulos B."/>
            <person name="Lu D."/>
            <person name="Skrede I."/>
            <person name="Drula E."/>
            <person name="Henrissat B."/>
            <person name="Morin E."/>
            <person name="Kohler A."/>
            <person name="Barry K."/>
            <person name="LaButti K."/>
            <person name="Morin E."/>
            <person name="Salamov A."/>
            <person name="Lipzen A."/>
            <person name="Mereny Z."/>
            <person name="Hegedus B."/>
            <person name="Baldrian P."/>
            <person name="Stursova M."/>
            <person name="Weitz H."/>
            <person name="Taylor A."/>
            <person name="Grigoriev I.V."/>
            <person name="Nagy L.G."/>
            <person name="Martin F."/>
            <person name="Kauserud H."/>
        </authorList>
    </citation>
    <scope>NUCLEOTIDE SEQUENCE</scope>
    <source>
        <strain evidence="1">CBHHK182m</strain>
    </source>
</reference>
<dbReference type="EMBL" id="JARKIB010000043">
    <property type="protein sequence ID" value="KAJ7758005.1"/>
    <property type="molecule type" value="Genomic_DNA"/>
</dbReference>
<organism evidence="1 2">
    <name type="scientific">Mycena metata</name>
    <dbReference type="NCBI Taxonomy" id="1033252"/>
    <lineage>
        <taxon>Eukaryota</taxon>
        <taxon>Fungi</taxon>
        <taxon>Dikarya</taxon>
        <taxon>Basidiomycota</taxon>
        <taxon>Agaricomycotina</taxon>
        <taxon>Agaricomycetes</taxon>
        <taxon>Agaricomycetidae</taxon>
        <taxon>Agaricales</taxon>
        <taxon>Marasmiineae</taxon>
        <taxon>Mycenaceae</taxon>
        <taxon>Mycena</taxon>
    </lineage>
</organism>
<accession>A0AAD7NFG7</accession>
<dbReference type="Proteomes" id="UP001215598">
    <property type="component" value="Unassembled WGS sequence"/>
</dbReference>
<sequence length="484" mass="53094">MQRLATGALNGSLESLHKICERIDSESTPSEQALLFLPVFYETLDPLRIPNIDDSDLSSMPDSMVLAGRTLDGLSKLTDHTWEFFLNTNDESLREAGADDVFLWIKTLVFSEPSNIDEYIEGAGGTLDDFAALIVQHIHLVTPTRDTKLSALQASILTVTHKLIAALDGIHDDQDVDTFTTEPRPLSEAVRRLGTSQLTIAACALSHANIAAAGPPLKETFKLLDPGPYGNLGARLYLTISVRSGLLLSLVASTHMMDAVVAALPDVELIVKTPAFAKTPFSRVWRKFAHMVAERRWLLEEIDSNDRVMSKTCDNIEAAGVHITALNHVVSPTGIEVVTAPSATLIKRCPSQIAFMYKNPDADFFLEFDYLNAMPIVSVYDAQASGSGRAMANVAPAEWPLAMERAGRSAGRMELHVLVASLEHQWLVPLPVRRTGARVLDELRRIAGEIPRGVEEVDTPLLDEVIPGWRERLEPLVAEEVATH</sequence>
<keyword evidence="2" id="KW-1185">Reference proteome</keyword>